<dbReference type="GO" id="GO:0005840">
    <property type="term" value="C:ribosome"/>
    <property type="evidence" value="ECO:0007669"/>
    <property type="project" value="UniProtKB-KW"/>
</dbReference>
<dbReference type="OrthoDB" id="329514at2"/>
<comment type="caution">
    <text evidence="2">The sequence shown here is derived from an EMBL/GenBank/DDBJ whole genome shotgun (WGS) entry which is preliminary data.</text>
</comment>
<keyword evidence="2" id="KW-0687">Ribonucleoprotein</keyword>
<keyword evidence="1" id="KW-0812">Transmembrane</keyword>
<dbReference type="AlphaFoldDB" id="A0A444W6M2"/>
<keyword evidence="3" id="KW-1185">Reference proteome</keyword>
<feature type="transmembrane region" description="Helical" evidence="1">
    <location>
        <begin position="44"/>
        <end position="66"/>
    </location>
</feature>
<reference evidence="2 3" key="1">
    <citation type="submission" date="2014-12" db="EMBL/GenBank/DDBJ databases">
        <title>Genome sequence of Flavobacterium beibuense RSKm HC5.</title>
        <authorList>
            <person name="Kim J.F."/>
            <person name="Song J.Y."/>
            <person name="Kwak M.-J."/>
            <person name="Lee S.-W."/>
        </authorList>
    </citation>
    <scope>NUCLEOTIDE SEQUENCE [LARGE SCALE GENOMIC DNA]</scope>
    <source>
        <strain evidence="2 3">RSKm HC5</strain>
    </source>
</reference>
<name>A0A444W6M2_9FLAO</name>
<dbReference type="Proteomes" id="UP000289775">
    <property type="component" value="Unassembled WGS sequence"/>
</dbReference>
<feature type="transmembrane region" description="Helical" evidence="1">
    <location>
        <begin position="126"/>
        <end position="144"/>
    </location>
</feature>
<keyword evidence="1" id="KW-0472">Membrane</keyword>
<accession>A0A444W6M2</accession>
<feature type="transmembrane region" description="Helical" evidence="1">
    <location>
        <begin position="12"/>
        <end position="32"/>
    </location>
</feature>
<dbReference type="RefSeq" id="WP_129751966.1">
    <property type="nucleotide sequence ID" value="NZ_JUIW01000010.1"/>
</dbReference>
<keyword evidence="2" id="KW-0689">Ribosomal protein</keyword>
<evidence type="ECO:0000256" key="1">
    <source>
        <dbReference type="SAM" id="Phobius"/>
    </source>
</evidence>
<evidence type="ECO:0000313" key="2">
    <source>
        <dbReference type="EMBL" id="RYJ41504.1"/>
    </source>
</evidence>
<organism evidence="2 3">
    <name type="scientific">Flavobacterium beibuense</name>
    <dbReference type="NCBI Taxonomy" id="657326"/>
    <lineage>
        <taxon>Bacteria</taxon>
        <taxon>Pseudomonadati</taxon>
        <taxon>Bacteroidota</taxon>
        <taxon>Flavobacteriia</taxon>
        <taxon>Flavobacteriales</taxon>
        <taxon>Flavobacteriaceae</taxon>
        <taxon>Flavobacterium</taxon>
    </lineage>
</organism>
<evidence type="ECO:0000313" key="3">
    <source>
        <dbReference type="Proteomes" id="UP000289775"/>
    </source>
</evidence>
<proteinExistence type="predicted"/>
<protein>
    <submittedName>
        <fullName evidence="2">50S ribosomal protein L27</fullName>
    </submittedName>
</protein>
<keyword evidence="1" id="KW-1133">Transmembrane helix</keyword>
<dbReference type="EMBL" id="JUIW01000010">
    <property type="protein sequence ID" value="RYJ41504.1"/>
    <property type="molecule type" value="Genomic_DNA"/>
</dbReference>
<feature type="transmembrane region" description="Helical" evidence="1">
    <location>
        <begin position="86"/>
        <end position="106"/>
    </location>
</feature>
<gene>
    <name evidence="2" type="ORF">NU09_2878</name>
</gene>
<sequence>MYQSVLDLHSYWAFAVLGLLLIAVLNAFAGLSSKRVFTPKDRKISMIALIFSHIQLLLGIVLYFVSPYLQTAKEAGMGAVMKDSTLRLYLVEHPLTNIIAIVLITIGWSKHKKTEDSQAKFKKIGWMYAIAFLLLLSRIPWSAWLS</sequence>